<protein>
    <submittedName>
        <fullName evidence="9">MgtC/SapB family protein</fullName>
    </submittedName>
</protein>
<keyword evidence="5 7" id="KW-1133">Transmembrane helix</keyword>
<evidence type="ECO:0000313" key="10">
    <source>
        <dbReference type="Proteomes" id="UP001597497"/>
    </source>
</evidence>
<keyword evidence="4 7" id="KW-0812">Transmembrane</keyword>
<dbReference type="PANTHER" id="PTHR33778">
    <property type="entry name" value="PROTEIN MGTC"/>
    <property type="match status" value="1"/>
</dbReference>
<feature type="transmembrane region" description="Helical" evidence="7">
    <location>
        <begin position="12"/>
        <end position="29"/>
    </location>
</feature>
<keyword evidence="10" id="KW-1185">Reference proteome</keyword>
<comment type="caution">
    <text evidence="9">The sequence shown here is derived from an EMBL/GenBank/DDBJ whole genome shotgun (WGS) entry which is preliminary data.</text>
</comment>
<keyword evidence="6 7" id="KW-0472">Membrane</keyword>
<proteinExistence type="inferred from homology"/>
<keyword evidence="3" id="KW-1003">Cell membrane</keyword>
<comment type="similarity">
    <text evidence="2">Belongs to the MgtC/SapB family.</text>
</comment>
<evidence type="ECO:0000256" key="5">
    <source>
        <dbReference type="ARBA" id="ARBA00022989"/>
    </source>
</evidence>
<evidence type="ECO:0000256" key="2">
    <source>
        <dbReference type="ARBA" id="ARBA00009298"/>
    </source>
</evidence>
<sequence>MNPWTIDSLELLLRMSLAVLLGGLIGFEREKSNQDAGFRTHILVCLGANLIMLLSMYGFSAFAEQPNVRMDPARLAAQVVSGIGFLGAGVILTNGITIKGLTTAASLWVVAAIGLAVGAGFYLAASFATLLSLFSLLVLNKVERKWLHPSKSSVLHIQSILGEEHQLEDIHRMMESHDIGVIDCGMKIEKKQKVPSEKQVVNYWFNIQGKNTSMMKLLDQLKNLGGIVEIRTDELYED</sequence>
<evidence type="ECO:0000256" key="7">
    <source>
        <dbReference type="SAM" id="Phobius"/>
    </source>
</evidence>
<dbReference type="PANTHER" id="PTHR33778:SF1">
    <property type="entry name" value="MAGNESIUM TRANSPORTER YHID-RELATED"/>
    <property type="match status" value="1"/>
</dbReference>
<evidence type="ECO:0000256" key="6">
    <source>
        <dbReference type="ARBA" id="ARBA00023136"/>
    </source>
</evidence>
<evidence type="ECO:0000256" key="4">
    <source>
        <dbReference type="ARBA" id="ARBA00022692"/>
    </source>
</evidence>
<dbReference type="Pfam" id="PF02308">
    <property type="entry name" value="MgtC"/>
    <property type="match status" value="1"/>
</dbReference>
<evidence type="ECO:0000256" key="1">
    <source>
        <dbReference type="ARBA" id="ARBA00004651"/>
    </source>
</evidence>
<dbReference type="InterPro" id="IPR003416">
    <property type="entry name" value="MgtC/SapB/SrpB/YhiD_fam"/>
</dbReference>
<evidence type="ECO:0000313" key="9">
    <source>
        <dbReference type="EMBL" id="MFD2672514.1"/>
    </source>
</evidence>
<feature type="transmembrane region" description="Helical" evidence="7">
    <location>
        <begin position="75"/>
        <end position="96"/>
    </location>
</feature>
<evidence type="ECO:0000259" key="8">
    <source>
        <dbReference type="Pfam" id="PF02308"/>
    </source>
</evidence>
<reference evidence="10" key="1">
    <citation type="journal article" date="2019" name="Int. J. Syst. Evol. Microbiol.">
        <title>The Global Catalogue of Microorganisms (GCM) 10K type strain sequencing project: providing services to taxonomists for standard genome sequencing and annotation.</title>
        <authorList>
            <consortium name="The Broad Institute Genomics Platform"/>
            <consortium name="The Broad Institute Genome Sequencing Center for Infectious Disease"/>
            <person name="Wu L."/>
            <person name="Ma J."/>
        </authorList>
    </citation>
    <scope>NUCLEOTIDE SEQUENCE [LARGE SCALE GENOMIC DNA]</scope>
    <source>
        <strain evidence="10">KCTC 33676</strain>
    </source>
</reference>
<dbReference type="Proteomes" id="UP001597497">
    <property type="component" value="Unassembled WGS sequence"/>
</dbReference>
<gene>
    <name evidence="9" type="ORF">ACFSUC_13170</name>
</gene>
<feature type="transmembrane region" description="Helical" evidence="7">
    <location>
        <begin position="108"/>
        <end position="139"/>
    </location>
</feature>
<accession>A0ABW5RCH0</accession>
<organism evidence="9 10">
    <name type="scientific">Marinicrinis sediminis</name>
    <dbReference type="NCBI Taxonomy" id="1652465"/>
    <lineage>
        <taxon>Bacteria</taxon>
        <taxon>Bacillati</taxon>
        <taxon>Bacillota</taxon>
        <taxon>Bacilli</taxon>
        <taxon>Bacillales</taxon>
        <taxon>Paenibacillaceae</taxon>
    </lineage>
</organism>
<evidence type="ECO:0000256" key="3">
    <source>
        <dbReference type="ARBA" id="ARBA00022475"/>
    </source>
</evidence>
<feature type="domain" description="MgtC/SapB/SrpB/YhiD N-terminal" evidence="8">
    <location>
        <begin position="16"/>
        <end position="144"/>
    </location>
</feature>
<comment type="subcellular location">
    <subcellularLocation>
        <location evidence="1">Cell membrane</location>
        <topology evidence="1">Multi-pass membrane protein</topology>
    </subcellularLocation>
</comment>
<dbReference type="EMBL" id="JBHUMM010000042">
    <property type="protein sequence ID" value="MFD2672514.1"/>
    <property type="molecule type" value="Genomic_DNA"/>
</dbReference>
<dbReference type="InterPro" id="IPR049177">
    <property type="entry name" value="MgtC_SapB_SrpB_YhiD_N"/>
</dbReference>
<name>A0ABW5RCH0_9BACL</name>
<dbReference type="PRINTS" id="PR01837">
    <property type="entry name" value="MGTCSAPBPROT"/>
</dbReference>
<dbReference type="RefSeq" id="WP_379930080.1">
    <property type="nucleotide sequence ID" value="NZ_JBHUMM010000042.1"/>
</dbReference>
<feature type="transmembrane region" description="Helical" evidence="7">
    <location>
        <begin position="41"/>
        <end position="63"/>
    </location>
</feature>